<comment type="caution">
    <text evidence="2">The sequence shown here is derived from an EMBL/GenBank/DDBJ whole genome shotgun (WGS) entry which is preliminary data.</text>
</comment>
<name>A0A8T3C8A9_DENNO</name>
<sequence>MKKEKTVALKANNSDTDSSRKHGHVRADCPTLQDHSSKEKNEEKPKFRKDKKRAQKALWADSTSDSSETEPEEKTTNLCLIVDDFEQSNQDDVCSHQRPRESIWYLDYGSSRLLISYYCCLIKSELHYF</sequence>
<dbReference type="EMBL" id="JAGYWB010000002">
    <property type="protein sequence ID" value="KAI0529198.1"/>
    <property type="molecule type" value="Genomic_DNA"/>
</dbReference>
<feature type="compositionally biased region" description="Basic residues" evidence="1">
    <location>
        <begin position="46"/>
        <end position="55"/>
    </location>
</feature>
<proteinExistence type="predicted"/>
<dbReference type="Proteomes" id="UP000829196">
    <property type="component" value="Unassembled WGS sequence"/>
</dbReference>
<evidence type="ECO:0000256" key="1">
    <source>
        <dbReference type="SAM" id="MobiDB-lite"/>
    </source>
</evidence>
<feature type="region of interest" description="Disordered" evidence="1">
    <location>
        <begin position="1"/>
        <end position="74"/>
    </location>
</feature>
<evidence type="ECO:0000313" key="2">
    <source>
        <dbReference type="EMBL" id="KAI0529198.1"/>
    </source>
</evidence>
<gene>
    <name evidence="2" type="ORF">KFK09_001745</name>
</gene>
<dbReference type="AlphaFoldDB" id="A0A8T3C8A9"/>
<organism evidence="2 3">
    <name type="scientific">Dendrobium nobile</name>
    <name type="common">Orchid</name>
    <dbReference type="NCBI Taxonomy" id="94219"/>
    <lineage>
        <taxon>Eukaryota</taxon>
        <taxon>Viridiplantae</taxon>
        <taxon>Streptophyta</taxon>
        <taxon>Embryophyta</taxon>
        <taxon>Tracheophyta</taxon>
        <taxon>Spermatophyta</taxon>
        <taxon>Magnoliopsida</taxon>
        <taxon>Liliopsida</taxon>
        <taxon>Asparagales</taxon>
        <taxon>Orchidaceae</taxon>
        <taxon>Epidendroideae</taxon>
        <taxon>Malaxideae</taxon>
        <taxon>Dendrobiinae</taxon>
        <taxon>Dendrobium</taxon>
    </lineage>
</organism>
<accession>A0A8T3C8A9</accession>
<keyword evidence="3" id="KW-1185">Reference proteome</keyword>
<protein>
    <submittedName>
        <fullName evidence="2">Uncharacterized protein</fullName>
    </submittedName>
</protein>
<reference evidence="2" key="1">
    <citation type="journal article" date="2022" name="Front. Genet.">
        <title>Chromosome-Scale Assembly of the Dendrobium nobile Genome Provides Insights Into the Molecular Mechanism of the Biosynthesis of the Medicinal Active Ingredient of Dendrobium.</title>
        <authorList>
            <person name="Xu Q."/>
            <person name="Niu S.-C."/>
            <person name="Li K.-L."/>
            <person name="Zheng P.-J."/>
            <person name="Zhang X.-J."/>
            <person name="Jia Y."/>
            <person name="Liu Y."/>
            <person name="Niu Y.-X."/>
            <person name="Yu L.-H."/>
            <person name="Chen D.-F."/>
            <person name="Zhang G.-Q."/>
        </authorList>
    </citation>
    <scope>NUCLEOTIDE SEQUENCE</scope>
    <source>
        <tissue evidence="2">Leaf</tissue>
    </source>
</reference>
<evidence type="ECO:0000313" key="3">
    <source>
        <dbReference type="Proteomes" id="UP000829196"/>
    </source>
</evidence>
<feature type="compositionally biased region" description="Basic and acidic residues" evidence="1">
    <location>
        <begin position="35"/>
        <end position="45"/>
    </location>
</feature>